<dbReference type="EMBL" id="JWZX01003325">
    <property type="protein sequence ID" value="KOO21889.1"/>
    <property type="molecule type" value="Genomic_DNA"/>
</dbReference>
<dbReference type="InterPro" id="IPR024095">
    <property type="entry name" value="Vesicle_P115"/>
</dbReference>
<name>A0A0M0J5K2_9EUKA</name>
<protein>
    <submittedName>
        <fullName evidence="1">Vesicle docking protein</fullName>
    </submittedName>
</protein>
<gene>
    <name evidence="1" type="ORF">Ctob_000269</name>
</gene>
<proteinExistence type="predicted"/>
<dbReference type="Proteomes" id="UP000037460">
    <property type="component" value="Unassembled WGS sequence"/>
</dbReference>
<keyword evidence="2" id="KW-1185">Reference proteome</keyword>
<dbReference type="GO" id="GO:0048193">
    <property type="term" value="P:Golgi vesicle transport"/>
    <property type="evidence" value="ECO:0007669"/>
    <property type="project" value="InterPro"/>
</dbReference>
<dbReference type="InterPro" id="IPR011989">
    <property type="entry name" value="ARM-like"/>
</dbReference>
<dbReference type="PANTHER" id="PTHR10013">
    <property type="entry name" value="GENERAL VESICULAR TRANSPORT FACTOR P115"/>
    <property type="match status" value="1"/>
</dbReference>
<organism evidence="1 2">
    <name type="scientific">Chrysochromulina tobinii</name>
    <dbReference type="NCBI Taxonomy" id="1460289"/>
    <lineage>
        <taxon>Eukaryota</taxon>
        <taxon>Haptista</taxon>
        <taxon>Haptophyta</taxon>
        <taxon>Prymnesiophyceae</taxon>
        <taxon>Prymnesiales</taxon>
        <taxon>Chrysochromulinaceae</taxon>
        <taxon>Chrysochromulina</taxon>
    </lineage>
</organism>
<evidence type="ECO:0000313" key="2">
    <source>
        <dbReference type="Proteomes" id="UP000037460"/>
    </source>
</evidence>
<comment type="caution">
    <text evidence="1">The sequence shown here is derived from an EMBL/GenBank/DDBJ whole genome shotgun (WGS) entry which is preliminary data.</text>
</comment>
<evidence type="ECO:0000313" key="1">
    <source>
        <dbReference type="EMBL" id="KOO21889.1"/>
    </source>
</evidence>
<dbReference type="Gene3D" id="1.25.10.10">
    <property type="entry name" value="Leucine-rich Repeat Variant"/>
    <property type="match status" value="1"/>
</dbReference>
<dbReference type="SUPFAM" id="SSF48371">
    <property type="entry name" value="ARM repeat"/>
    <property type="match status" value="1"/>
</dbReference>
<dbReference type="PANTHER" id="PTHR10013:SF0">
    <property type="entry name" value="GENERAL VESICULAR TRANSPORT FACTOR P115"/>
    <property type="match status" value="1"/>
</dbReference>
<dbReference type="InterPro" id="IPR016024">
    <property type="entry name" value="ARM-type_fold"/>
</dbReference>
<dbReference type="OrthoDB" id="198977at2759"/>
<accession>A0A0M0J5K2</accession>
<dbReference type="AlphaFoldDB" id="A0A0M0J5K2"/>
<reference evidence="2" key="1">
    <citation type="journal article" date="2015" name="PLoS Genet.">
        <title>Genome Sequence and Transcriptome Analyses of Chrysochromulina tobin: Metabolic Tools for Enhanced Algal Fitness in the Prominent Order Prymnesiales (Haptophyceae).</title>
        <authorList>
            <person name="Hovde B.T."/>
            <person name="Deodato C.R."/>
            <person name="Hunsperger H.M."/>
            <person name="Ryken S.A."/>
            <person name="Yost W."/>
            <person name="Jha R.K."/>
            <person name="Patterson J."/>
            <person name="Monnat R.J. Jr."/>
            <person name="Barlow S.B."/>
            <person name="Starkenburg S.R."/>
            <person name="Cattolico R.A."/>
        </authorList>
    </citation>
    <scope>NUCLEOTIDE SEQUENCE</scope>
    <source>
        <strain evidence="2">CCMP291</strain>
    </source>
</reference>
<sequence length="180" mass="19944">MSLFGDIAHAALSATIGPQKSTGARLLERLDNSTQLEDKREAIAEFRDLSASEPLRLVDRGGYSVLVKLLREEDTEVMRDTLETFANLFDSELPKGREDDAAEVKAMHNVSVFLTRDGSVSDLMLGAENEDVYARYHAVQALMRLLGLARRQTQEAILNEPTCVGRLMGLVEDRCASECL</sequence>